<dbReference type="InterPro" id="IPR001623">
    <property type="entry name" value="DnaJ_domain"/>
</dbReference>
<dbReference type="PANTHER" id="PTHR45376:SF5">
    <property type="entry name" value="CHAPERONE DNAJ-DOMAIN SUPERFAMILY PROTEIN"/>
    <property type="match status" value="1"/>
</dbReference>
<dbReference type="AlphaFoldDB" id="A0AAE1JA86"/>
<feature type="domain" description="J" evidence="2">
    <location>
        <begin position="217"/>
        <end position="278"/>
    </location>
</feature>
<dbReference type="SUPFAM" id="SSF46565">
    <property type="entry name" value="Chaperone J-domain"/>
    <property type="match status" value="1"/>
</dbReference>
<organism evidence="3 4">
    <name type="scientific">Acacia crassicarpa</name>
    <name type="common">northern wattle</name>
    <dbReference type="NCBI Taxonomy" id="499986"/>
    <lineage>
        <taxon>Eukaryota</taxon>
        <taxon>Viridiplantae</taxon>
        <taxon>Streptophyta</taxon>
        <taxon>Embryophyta</taxon>
        <taxon>Tracheophyta</taxon>
        <taxon>Spermatophyta</taxon>
        <taxon>Magnoliopsida</taxon>
        <taxon>eudicotyledons</taxon>
        <taxon>Gunneridae</taxon>
        <taxon>Pentapetalae</taxon>
        <taxon>rosids</taxon>
        <taxon>fabids</taxon>
        <taxon>Fabales</taxon>
        <taxon>Fabaceae</taxon>
        <taxon>Caesalpinioideae</taxon>
        <taxon>mimosoid clade</taxon>
        <taxon>Acacieae</taxon>
        <taxon>Acacia</taxon>
    </lineage>
</organism>
<name>A0AAE1JA86_9FABA</name>
<accession>A0AAE1JA86</accession>
<dbReference type="Gene3D" id="1.10.287.110">
    <property type="entry name" value="DnaJ domain"/>
    <property type="match status" value="1"/>
</dbReference>
<reference evidence="3" key="1">
    <citation type="submission" date="2023-10" db="EMBL/GenBank/DDBJ databases">
        <title>Chromosome-level genome of the transformable northern wattle, Acacia crassicarpa.</title>
        <authorList>
            <person name="Massaro I."/>
            <person name="Sinha N.R."/>
            <person name="Poethig S."/>
            <person name="Leichty A.R."/>
        </authorList>
    </citation>
    <scope>NUCLEOTIDE SEQUENCE</scope>
    <source>
        <strain evidence="3">Acra3RX</strain>
        <tissue evidence="3">Leaf</tissue>
    </source>
</reference>
<feature type="region of interest" description="Disordered" evidence="1">
    <location>
        <begin position="88"/>
        <end position="131"/>
    </location>
</feature>
<comment type="caution">
    <text evidence="3">The sequence shown here is derived from an EMBL/GenBank/DDBJ whole genome shotgun (WGS) entry which is preliminary data.</text>
</comment>
<keyword evidence="4" id="KW-1185">Reference proteome</keyword>
<evidence type="ECO:0000259" key="2">
    <source>
        <dbReference type="PROSITE" id="PS50076"/>
    </source>
</evidence>
<dbReference type="Pfam" id="PF00226">
    <property type="entry name" value="DnaJ"/>
    <property type="match status" value="1"/>
</dbReference>
<dbReference type="CDD" id="cd06257">
    <property type="entry name" value="DnaJ"/>
    <property type="match status" value="1"/>
</dbReference>
<dbReference type="InterPro" id="IPR036869">
    <property type="entry name" value="J_dom_sf"/>
</dbReference>
<evidence type="ECO:0000313" key="4">
    <source>
        <dbReference type="Proteomes" id="UP001293593"/>
    </source>
</evidence>
<dbReference type="Proteomes" id="UP001293593">
    <property type="component" value="Unassembled WGS sequence"/>
</dbReference>
<dbReference type="SMART" id="SM00271">
    <property type="entry name" value="DnaJ"/>
    <property type="match status" value="1"/>
</dbReference>
<dbReference type="PROSITE" id="PS50076">
    <property type="entry name" value="DNAJ_2"/>
    <property type="match status" value="1"/>
</dbReference>
<sequence length="280" mass="32327">MQISRWRNVLSLKTYLIPSPKLALTHSSSAFHSTPFSSQKWKNKSNSNHVRFVVREKRSNAKKALKDLLYNSGSSQFSSQKRETWKLEGDQNWCGDQDNPGDRDNKHHPKSRRRNGRSRRNTKGKIRRESFCEDKDGPDTIYCARFGYRSSTWSFCDRQGSSFEDSTSGFDHRREREHSRWANRSRTRKWTLASDDESASDVESDDDIHSCRVGLLSDRTILGLPLTGPLKVEDVKKAFRLSALKWHPDRHEGPSQEMAEEKFKHCVNAYKSLCNAISTA</sequence>
<dbReference type="PANTHER" id="PTHR45376">
    <property type="entry name" value="CHAPERONE DNAJ-DOMAIN SUPERFAMILY PROTEIN-RELATED"/>
    <property type="match status" value="1"/>
</dbReference>
<evidence type="ECO:0000313" key="3">
    <source>
        <dbReference type="EMBL" id="KAK4264808.1"/>
    </source>
</evidence>
<evidence type="ECO:0000256" key="1">
    <source>
        <dbReference type="SAM" id="MobiDB-lite"/>
    </source>
</evidence>
<gene>
    <name evidence="3" type="ORF">QN277_025936</name>
</gene>
<feature type="compositionally biased region" description="Basic residues" evidence="1">
    <location>
        <begin position="106"/>
        <end position="126"/>
    </location>
</feature>
<protein>
    <recommendedName>
        <fullName evidence="2">J domain-containing protein</fullName>
    </recommendedName>
</protein>
<proteinExistence type="predicted"/>
<dbReference type="EMBL" id="JAWXYG010000008">
    <property type="protein sequence ID" value="KAK4264808.1"/>
    <property type="molecule type" value="Genomic_DNA"/>
</dbReference>